<comment type="cofactor">
    <cofactor evidence="1">
        <name>Mg(2+)</name>
        <dbReference type="ChEBI" id="CHEBI:18420"/>
    </cofactor>
</comment>
<dbReference type="SMART" id="SM00316">
    <property type="entry name" value="S1"/>
    <property type="match status" value="1"/>
</dbReference>
<sequence>MSNELVISSTQKGDRIALLQDKRLLEYHLEESDSNFTVGDLYLGTVKKLVTGLNAAFVDIGYEKDAFLHYLDLGPNINSLNKFTKDVIAKRVNTGRLNNFKLEPEIDKLGKIDKVLTKNAPILVQVVKEPISTKGPRLSCDISIAGRYLVLVPFANTVNLSKKITDKGERSRLMRLMSSIKPQNFGVIVRTVAQGKDVEELDRDLQASIEKWENGIKALRDAKPRDRIIGEMNRASSILRDMLNESFDSITVDTREMFDDIKNYIHTIAPEKERIVKLYNGKTKVFEAFGLEKQIKSLFGRSVSLPGGGYLIIEHTEALHVIDVNSGNKSNSEEDQEATAVSVNTEAAKEIARQLRLRDMGGIIVVDFIDMKKAENKKLVFDLMREEMKADRSKFTILPLTKFGLMQITRQRVRPELNIVTRETCPTCGGTGTIQASVLVTDIIENNLEYILTKQNERGVQVMLHPFLHAYFTKGPWSRQMQWFWKYKTWVTLIQDSSLGVVDFKFHNRFGEEIELAAVS</sequence>
<keyword evidence="4" id="KW-0460">Magnesium</keyword>
<evidence type="ECO:0000256" key="2">
    <source>
        <dbReference type="ARBA" id="ARBA00022723"/>
    </source>
</evidence>
<feature type="domain" description="S1 motif" evidence="6">
    <location>
        <begin position="37"/>
        <end position="141"/>
    </location>
</feature>
<dbReference type="CDD" id="cd04453">
    <property type="entry name" value="S1_RNase_E"/>
    <property type="match status" value="1"/>
</dbReference>
<evidence type="ECO:0000256" key="3">
    <source>
        <dbReference type="ARBA" id="ARBA00022801"/>
    </source>
</evidence>
<dbReference type="SUPFAM" id="SSF50249">
    <property type="entry name" value="Nucleic acid-binding proteins"/>
    <property type="match status" value="1"/>
</dbReference>
<evidence type="ECO:0000259" key="6">
    <source>
        <dbReference type="SMART" id="SM00316"/>
    </source>
</evidence>
<accession>A0ABP8N107</accession>
<keyword evidence="5" id="KW-0694">RNA-binding</keyword>
<organism evidence="7 8">
    <name type="scientific">Nibrella saemangeumensis</name>
    <dbReference type="NCBI Taxonomy" id="1084526"/>
    <lineage>
        <taxon>Bacteria</taxon>
        <taxon>Pseudomonadati</taxon>
        <taxon>Bacteroidota</taxon>
        <taxon>Cytophagia</taxon>
        <taxon>Cytophagales</taxon>
        <taxon>Spirosomataceae</taxon>
        <taxon>Nibrella</taxon>
    </lineage>
</organism>
<dbReference type="PANTHER" id="PTHR30001:SF0">
    <property type="entry name" value="RIBONUCLEASE G"/>
    <property type="match status" value="1"/>
</dbReference>
<gene>
    <name evidence="7" type="ORF">GCM10023189_31190</name>
</gene>
<evidence type="ECO:0000313" key="7">
    <source>
        <dbReference type="EMBL" id="GAA4458631.1"/>
    </source>
</evidence>
<dbReference type="RefSeq" id="WP_345244795.1">
    <property type="nucleotide sequence ID" value="NZ_BAABHD010000030.1"/>
</dbReference>
<keyword evidence="8" id="KW-1185">Reference proteome</keyword>
<dbReference type="Pfam" id="PF10150">
    <property type="entry name" value="RNase_E_G"/>
    <property type="match status" value="1"/>
</dbReference>
<evidence type="ECO:0000313" key="8">
    <source>
        <dbReference type="Proteomes" id="UP001501175"/>
    </source>
</evidence>
<proteinExistence type="predicted"/>
<reference evidence="8" key="1">
    <citation type="journal article" date="2019" name="Int. J. Syst. Evol. Microbiol.">
        <title>The Global Catalogue of Microorganisms (GCM) 10K type strain sequencing project: providing services to taxonomists for standard genome sequencing and annotation.</title>
        <authorList>
            <consortium name="The Broad Institute Genomics Platform"/>
            <consortium name="The Broad Institute Genome Sequencing Center for Infectious Disease"/>
            <person name="Wu L."/>
            <person name="Ma J."/>
        </authorList>
    </citation>
    <scope>NUCLEOTIDE SEQUENCE [LARGE SCALE GENOMIC DNA]</scope>
    <source>
        <strain evidence="8">JCM 17927</strain>
    </source>
</reference>
<evidence type="ECO:0000256" key="4">
    <source>
        <dbReference type="ARBA" id="ARBA00022842"/>
    </source>
</evidence>
<evidence type="ECO:0000256" key="1">
    <source>
        <dbReference type="ARBA" id="ARBA00001946"/>
    </source>
</evidence>
<dbReference type="EMBL" id="BAABHD010000030">
    <property type="protein sequence ID" value="GAA4458631.1"/>
    <property type="molecule type" value="Genomic_DNA"/>
</dbReference>
<dbReference type="InterPro" id="IPR004659">
    <property type="entry name" value="RNase_E/G"/>
</dbReference>
<comment type="caution">
    <text evidence="7">The sequence shown here is derived from an EMBL/GenBank/DDBJ whole genome shotgun (WGS) entry which is preliminary data.</text>
</comment>
<dbReference type="PANTHER" id="PTHR30001">
    <property type="entry name" value="RIBONUCLEASE"/>
    <property type="match status" value="1"/>
</dbReference>
<dbReference type="Proteomes" id="UP001501175">
    <property type="component" value="Unassembled WGS sequence"/>
</dbReference>
<dbReference type="InterPro" id="IPR019307">
    <property type="entry name" value="RNA-bd_AU-1/RNase_E/G"/>
</dbReference>
<name>A0ABP8N107_9BACT</name>
<dbReference type="InterPro" id="IPR012340">
    <property type="entry name" value="NA-bd_OB-fold"/>
</dbReference>
<keyword evidence="2" id="KW-0479">Metal-binding</keyword>
<dbReference type="Gene3D" id="2.40.50.140">
    <property type="entry name" value="Nucleic acid-binding proteins"/>
    <property type="match status" value="1"/>
</dbReference>
<keyword evidence="3" id="KW-0378">Hydrolase</keyword>
<dbReference type="NCBIfam" id="TIGR00757">
    <property type="entry name" value="RNaseEG"/>
    <property type="match status" value="1"/>
</dbReference>
<protein>
    <submittedName>
        <fullName evidence="7">Ribonuclease E/G</fullName>
    </submittedName>
</protein>
<evidence type="ECO:0000256" key="5">
    <source>
        <dbReference type="ARBA" id="ARBA00022884"/>
    </source>
</evidence>
<dbReference type="InterPro" id="IPR003029">
    <property type="entry name" value="S1_domain"/>
</dbReference>